<reference evidence="1" key="1">
    <citation type="submission" date="2021-12" db="EMBL/GenBank/DDBJ databases">
        <authorList>
            <person name="Lee J.-H."/>
            <person name="Kim S.-B."/>
        </authorList>
    </citation>
    <scope>NUCLEOTIDE SEQUENCE</scope>
    <source>
        <strain evidence="1">NR30</strain>
    </source>
</reference>
<evidence type="ECO:0000313" key="2">
    <source>
        <dbReference type="Proteomes" id="UP001108029"/>
    </source>
</evidence>
<proteinExistence type="predicted"/>
<organism evidence="1 2">
    <name type="scientific">Streptomyces guryensis</name>
    <dbReference type="NCBI Taxonomy" id="2886947"/>
    <lineage>
        <taxon>Bacteria</taxon>
        <taxon>Bacillati</taxon>
        <taxon>Actinomycetota</taxon>
        <taxon>Actinomycetes</taxon>
        <taxon>Kitasatosporales</taxon>
        <taxon>Streptomycetaceae</taxon>
        <taxon>Streptomyces</taxon>
    </lineage>
</organism>
<sequence length="49" mass="5143">MLFKLTGSRGAGRTTLASAVTARLDTVAVHDFDEVGVPTRRSLPTDAIA</sequence>
<dbReference type="RefSeq" id="WP_232648841.1">
    <property type="nucleotide sequence ID" value="NZ_JAJSBI010000005.1"/>
</dbReference>
<dbReference type="EMBL" id="JAJSBI010000005">
    <property type="protein sequence ID" value="MCD9874726.1"/>
    <property type="molecule type" value="Genomic_DNA"/>
</dbReference>
<keyword evidence="2" id="KW-1185">Reference proteome</keyword>
<evidence type="ECO:0000313" key="1">
    <source>
        <dbReference type="EMBL" id="MCD9874726.1"/>
    </source>
</evidence>
<protein>
    <submittedName>
        <fullName evidence="1">Uncharacterized protein</fullName>
    </submittedName>
</protein>
<accession>A0A9Q3VLX7</accession>
<dbReference type="Proteomes" id="UP001108029">
    <property type="component" value="Unassembled WGS sequence"/>
</dbReference>
<comment type="caution">
    <text evidence="1">The sequence shown here is derived from an EMBL/GenBank/DDBJ whole genome shotgun (WGS) entry which is preliminary data.</text>
</comment>
<dbReference type="AlphaFoldDB" id="A0A9Q3VLX7"/>
<name>A0A9Q3VLX7_9ACTN</name>
<gene>
    <name evidence="1" type="ORF">LJ657_13735</name>
</gene>